<dbReference type="InterPro" id="IPR052017">
    <property type="entry name" value="TSUP"/>
</dbReference>
<accession>A0A4D7AWR1</accession>
<evidence type="ECO:0000256" key="3">
    <source>
        <dbReference type="ARBA" id="ARBA00022448"/>
    </source>
</evidence>
<comment type="subcellular location">
    <subcellularLocation>
        <location evidence="1 8">Cell membrane</location>
        <topology evidence="1 8">Multi-pass membrane protein</topology>
    </subcellularLocation>
</comment>
<dbReference type="Pfam" id="PF01925">
    <property type="entry name" value="TauE"/>
    <property type="match status" value="1"/>
</dbReference>
<evidence type="ECO:0000256" key="6">
    <source>
        <dbReference type="ARBA" id="ARBA00022989"/>
    </source>
</evidence>
<feature type="transmembrane region" description="Helical" evidence="8">
    <location>
        <begin position="243"/>
        <end position="275"/>
    </location>
</feature>
<evidence type="ECO:0000256" key="5">
    <source>
        <dbReference type="ARBA" id="ARBA00022692"/>
    </source>
</evidence>
<keyword evidence="5 8" id="KW-0812">Transmembrane</keyword>
<keyword evidence="7 8" id="KW-0472">Membrane</keyword>
<reference evidence="10 11" key="1">
    <citation type="submission" date="2019-04" db="EMBL/GenBank/DDBJ databases">
        <title>Phreatobacter aquaticus sp. nov.</title>
        <authorList>
            <person name="Choi A."/>
        </authorList>
    </citation>
    <scope>NUCLEOTIDE SEQUENCE [LARGE SCALE GENOMIC DNA]</scope>
    <source>
        <strain evidence="10 11">KCTC 52518</strain>
    </source>
</reference>
<feature type="transmembrane region" description="Helical" evidence="8">
    <location>
        <begin position="97"/>
        <end position="116"/>
    </location>
</feature>
<keyword evidence="11" id="KW-1185">Reference proteome</keyword>
<keyword evidence="3" id="KW-0813">Transport</keyword>
<evidence type="ECO:0000256" key="9">
    <source>
        <dbReference type="SAM" id="MobiDB-lite"/>
    </source>
</evidence>
<dbReference type="PANTHER" id="PTHR30269">
    <property type="entry name" value="TRANSMEMBRANE PROTEIN YFCA"/>
    <property type="match status" value="1"/>
</dbReference>
<dbReference type="KEGG" id="pstg:E8M01_02995"/>
<keyword evidence="4 8" id="KW-1003">Cell membrane</keyword>
<dbReference type="OrthoDB" id="9807082at2"/>
<dbReference type="AlphaFoldDB" id="A0A4D7AWR1"/>
<feature type="region of interest" description="Disordered" evidence="9">
    <location>
        <begin position="1"/>
        <end position="33"/>
    </location>
</feature>
<comment type="similarity">
    <text evidence="2 8">Belongs to the 4-toluene sulfonate uptake permease (TSUP) (TC 2.A.102) family.</text>
</comment>
<dbReference type="EMBL" id="CP039690">
    <property type="protein sequence ID" value="QCI63288.1"/>
    <property type="molecule type" value="Genomic_DNA"/>
</dbReference>
<feature type="transmembrane region" description="Helical" evidence="8">
    <location>
        <begin position="202"/>
        <end position="223"/>
    </location>
</feature>
<dbReference type="GO" id="GO:0005886">
    <property type="term" value="C:plasma membrane"/>
    <property type="evidence" value="ECO:0007669"/>
    <property type="project" value="UniProtKB-SubCell"/>
</dbReference>
<evidence type="ECO:0000313" key="11">
    <source>
        <dbReference type="Proteomes" id="UP000298781"/>
    </source>
</evidence>
<dbReference type="PANTHER" id="PTHR30269:SF0">
    <property type="entry name" value="MEMBRANE TRANSPORTER PROTEIN YFCA-RELATED"/>
    <property type="match status" value="1"/>
</dbReference>
<dbReference type="Proteomes" id="UP000298781">
    <property type="component" value="Chromosome"/>
</dbReference>
<organism evidence="10 11">
    <name type="scientific">Phreatobacter stygius</name>
    <dbReference type="NCBI Taxonomy" id="1940610"/>
    <lineage>
        <taxon>Bacteria</taxon>
        <taxon>Pseudomonadati</taxon>
        <taxon>Pseudomonadota</taxon>
        <taxon>Alphaproteobacteria</taxon>
        <taxon>Hyphomicrobiales</taxon>
        <taxon>Phreatobacteraceae</taxon>
        <taxon>Phreatobacter</taxon>
    </lineage>
</organism>
<feature type="transmembrane region" description="Helical" evidence="8">
    <location>
        <begin position="128"/>
        <end position="147"/>
    </location>
</feature>
<evidence type="ECO:0000256" key="4">
    <source>
        <dbReference type="ARBA" id="ARBA00022475"/>
    </source>
</evidence>
<keyword evidence="6 8" id="KW-1133">Transmembrane helix</keyword>
<proteinExistence type="inferred from homology"/>
<evidence type="ECO:0000313" key="10">
    <source>
        <dbReference type="EMBL" id="QCI63288.1"/>
    </source>
</evidence>
<name>A0A4D7AWR1_9HYPH</name>
<protein>
    <recommendedName>
        <fullName evidence="8">Probable membrane transporter protein</fullName>
    </recommendedName>
</protein>
<dbReference type="InterPro" id="IPR002781">
    <property type="entry name" value="TM_pro_TauE-like"/>
</dbReference>
<feature type="transmembrane region" description="Helical" evidence="8">
    <location>
        <begin position="153"/>
        <end position="171"/>
    </location>
</feature>
<evidence type="ECO:0000256" key="2">
    <source>
        <dbReference type="ARBA" id="ARBA00009142"/>
    </source>
</evidence>
<evidence type="ECO:0000256" key="1">
    <source>
        <dbReference type="ARBA" id="ARBA00004651"/>
    </source>
</evidence>
<feature type="transmembrane region" description="Helical" evidence="8">
    <location>
        <begin position="60"/>
        <end position="91"/>
    </location>
</feature>
<gene>
    <name evidence="10" type="ORF">E8M01_02995</name>
</gene>
<sequence>MPRGSATRAISGGPSSGCSARHPASSRPRIRPDDDHFRSIALAPSGGSSPPGAPMTTFDIVLLAVAGFAAGTLNAIAGGGTIFTFSALLAIGVPPVAANATSAAAVVLGSVASTVAYRREVMAALKRLLPLCLISVVGGGLGAILLLRSGDQAFRALVPWLLLFATVLFAGTPRLQRAIRTAAATQKAKGGMRLAVPTQGLVSVYGGYFGAGMGVMMLASLSLTEDGEYHAVNAAKNLLSIVLQSMAVAVFLASGVVHFGMSLVIAVASILGGWIGVLAARRVPERLMRSLIIVSGLGLSLWYFVN</sequence>
<evidence type="ECO:0000256" key="7">
    <source>
        <dbReference type="ARBA" id="ARBA00023136"/>
    </source>
</evidence>
<feature type="transmembrane region" description="Helical" evidence="8">
    <location>
        <begin position="287"/>
        <end position="305"/>
    </location>
</feature>
<evidence type="ECO:0000256" key="8">
    <source>
        <dbReference type="RuleBase" id="RU363041"/>
    </source>
</evidence>